<dbReference type="Proteomes" id="UP000663090">
    <property type="component" value="Chromosome"/>
</dbReference>
<dbReference type="SMART" id="SM00382">
    <property type="entry name" value="AAA"/>
    <property type="match status" value="1"/>
</dbReference>
<reference evidence="6 7" key="1">
    <citation type="submission" date="2021-02" db="EMBL/GenBank/DDBJ databases">
        <title>De Novo genome assembly of isolated myxobacteria.</title>
        <authorList>
            <person name="Stevens D.C."/>
        </authorList>
    </citation>
    <scope>NUCLEOTIDE SEQUENCE [LARGE SCALE GENOMIC DNA]</scope>
    <source>
        <strain evidence="6 7">SCHIC003</strain>
    </source>
</reference>
<keyword evidence="2" id="KW-0067">ATP-binding</keyword>
<dbReference type="RefSeq" id="WP_206714435.1">
    <property type="nucleotide sequence ID" value="NZ_CP071091.1"/>
</dbReference>
<evidence type="ECO:0000313" key="7">
    <source>
        <dbReference type="Proteomes" id="UP000663090"/>
    </source>
</evidence>
<organism evidence="6 7">
    <name type="scientific">Myxococcus landrumensis</name>
    <dbReference type="NCBI Taxonomy" id="2813577"/>
    <lineage>
        <taxon>Bacteria</taxon>
        <taxon>Pseudomonadati</taxon>
        <taxon>Myxococcota</taxon>
        <taxon>Myxococcia</taxon>
        <taxon>Myxococcales</taxon>
        <taxon>Cystobacterineae</taxon>
        <taxon>Myxococcaceae</taxon>
        <taxon>Myxococcus</taxon>
    </lineage>
</organism>
<dbReference type="InterPro" id="IPR003959">
    <property type="entry name" value="ATPase_AAA_core"/>
</dbReference>
<proteinExistence type="inferred from homology"/>
<evidence type="ECO:0000256" key="3">
    <source>
        <dbReference type="ARBA" id="ARBA00038088"/>
    </source>
</evidence>
<dbReference type="PANTHER" id="PTHR42960">
    <property type="entry name" value="YCF46 PROTEIN"/>
    <property type="match status" value="1"/>
</dbReference>
<keyword evidence="7" id="KW-1185">Reference proteome</keyword>
<dbReference type="InterPro" id="IPR052381">
    <property type="entry name" value="AAA_domain_protein"/>
</dbReference>
<evidence type="ECO:0000256" key="4">
    <source>
        <dbReference type="ARBA" id="ARBA00040480"/>
    </source>
</evidence>
<dbReference type="PANTHER" id="PTHR42960:SF1">
    <property type="entry name" value="YCF46 PROTEIN"/>
    <property type="match status" value="1"/>
</dbReference>
<keyword evidence="1" id="KW-0547">Nucleotide-binding</keyword>
<evidence type="ECO:0000313" key="6">
    <source>
        <dbReference type="EMBL" id="QSQ12720.1"/>
    </source>
</evidence>
<protein>
    <recommendedName>
        <fullName evidence="4">Uncharacterized AAA domain-containing protein ycf46</fullName>
    </recommendedName>
</protein>
<accession>A0ABX7N1X1</accession>
<dbReference type="Pfam" id="PF00004">
    <property type="entry name" value="AAA"/>
    <property type="match status" value="1"/>
</dbReference>
<comment type="similarity">
    <text evidence="3">Belongs to the AAA ATPase family. Highly divergent.</text>
</comment>
<dbReference type="Gene3D" id="1.10.8.60">
    <property type="match status" value="1"/>
</dbReference>
<dbReference type="SUPFAM" id="SSF52540">
    <property type="entry name" value="P-loop containing nucleoside triphosphate hydrolases"/>
    <property type="match status" value="2"/>
</dbReference>
<dbReference type="InterPro" id="IPR027417">
    <property type="entry name" value="P-loop_NTPase"/>
</dbReference>
<feature type="domain" description="AAA+ ATPase" evidence="5">
    <location>
        <begin position="280"/>
        <end position="417"/>
    </location>
</feature>
<dbReference type="InterPro" id="IPR003593">
    <property type="entry name" value="AAA+_ATPase"/>
</dbReference>
<gene>
    <name evidence="6" type="ORF">JY572_30870</name>
</gene>
<evidence type="ECO:0000256" key="2">
    <source>
        <dbReference type="ARBA" id="ARBA00022840"/>
    </source>
</evidence>
<evidence type="ECO:0000259" key="5">
    <source>
        <dbReference type="SMART" id="SM00382"/>
    </source>
</evidence>
<dbReference type="CDD" id="cd19507">
    <property type="entry name" value="RecA-like_Ycf46-like"/>
    <property type="match status" value="1"/>
</dbReference>
<evidence type="ECO:0000256" key="1">
    <source>
        <dbReference type="ARBA" id="ARBA00022741"/>
    </source>
</evidence>
<name>A0ABX7N1X1_9BACT</name>
<dbReference type="Gene3D" id="3.40.50.300">
    <property type="entry name" value="P-loop containing nucleotide triphosphate hydrolases"/>
    <property type="match status" value="1"/>
</dbReference>
<dbReference type="EMBL" id="CP071091">
    <property type="protein sequence ID" value="QSQ12720.1"/>
    <property type="molecule type" value="Genomic_DNA"/>
</dbReference>
<sequence length="519" mass="57380">MSLPAPGSARASHPTEPWLEELDLLVRARYPLLYLVSWEEQRVEAILAELARAHGKALFTWSVTRGLRSAGNSRTGALPEDTRNPIDALAAIEKLGEPALVVLKDFHAFLEEKTVVRALRELAHFLKSTFTTVILLSPSLLIPVELEKEVSVIDVPMPGYNDLMRLLKEIVAVVRRTNKATIEISREHADQLIKAALGLTMSEAENAFAKAIASDGKLGPEDIKRIQDEKRQVIRKSGLLEYYPPDETLGNVGGLENLKGWLSQRTAAFGERARQFGLPEPRGLLLLGVQGCGKSLTAKAVSAHWNLPLLRLDMGRIFSGLIGSSEENLRKAIRVAESVSPVVLWVDEIEKGLSGVASSSSADSGVSARVFGTLLTWLQEKTAPVFVVATANRIDGLPPEVLRKGRFDEIFFIDLPAQAEREDIFRIHLRKRKREPSRFSVPELAALAEGFSGAEIEQSVVAGLYEAFAENTELEQQHLVRTLRDTFPLSVTMRDEIGRLREWARGRTRPASSRESTPA</sequence>